<protein>
    <submittedName>
        <fullName evidence="1">Uncharacterized protein</fullName>
    </submittedName>
</protein>
<accession>A0ABU6TE83</accession>
<gene>
    <name evidence="1" type="ORF">PIB30_032216</name>
</gene>
<reference evidence="1 2" key="1">
    <citation type="journal article" date="2023" name="Plants (Basel)">
        <title>Bridging the Gap: Combining Genomics and Transcriptomics Approaches to Understand Stylosanthes scabra, an Orphan Legume from the Brazilian Caatinga.</title>
        <authorList>
            <person name="Ferreira-Neto J.R.C."/>
            <person name="da Silva M.D."/>
            <person name="Binneck E."/>
            <person name="de Melo N.F."/>
            <person name="da Silva R.H."/>
            <person name="de Melo A.L.T.M."/>
            <person name="Pandolfi V."/>
            <person name="Bustamante F.O."/>
            <person name="Brasileiro-Vidal A.C."/>
            <person name="Benko-Iseppon A.M."/>
        </authorList>
    </citation>
    <scope>NUCLEOTIDE SEQUENCE [LARGE SCALE GENOMIC DNA]</scope>
    <source>
        <tissue evidence="1">Leaves</tissue>
    </source>
</reference>
<dbReference type="Proteomes" id="UP001341840">
    <property type="component" value="Unassembled WGS sequence"/>
</dbReference>
<proteinExistence type="predicted"/>
<organism evidence="1 2">
    <name type="scientific">Stylosanthes scabra</name>
    <dbReference type="NCBI Taxonomy" id="79078"/>
    <lineage>
        <taxon>Eukaryota</taxon>
        <taxon>Viridiplantae</taxon>
        <taxon>Streptophyta</taxon>
        <taxon>Embryophyta</taxon>
        <taxon>Tracheophyta</taxon>
        <taxon>Spermatophyta</taxon>
        <taxon>Magnoliopsida</taxon>
        <taxon>eudicotyledons</taxon>
        <taxon>Gunneridae</taxon>
        <taxon>Pentapetalae</taxon>
        <taxon>rosids</taxon>
        <taxon>fabids</taxon>
        <taxon>Fabales</taxon>
        <taxon>Fabaceae</taxon>
        <taxon>Papilionoideae</taxon>
        <taxon>50 kb inversion clade</taxon>
        <taxon>dalbergioids sensu lato</taxon>
        <taxon>Dalbergieae</taxon>
        <taxon>Pterocarpus clade</taxon>
        <taxon>Stylosanthes</taxon>
    </lineage>
</organism>
<sequence length="334" mass="36726">MPRHHSLRCPKTIPAATTPSIPAGVLSKPESACGWPMRRRGTYLRLGALEEKVAIVSARSLASDAYLFQLLHASHHNYAGQERMLLQDIHAQNQNQGSQSVHMQAPCDGGTSVQQNFIAQDGLEPPVHFTHHLPARYKRKGIVETGEEASPQLDMVNPYSPKTDGGLFMDRSSFPCIFHDVYELSSWAQVDATTQFCGLFKSIDGDQCPSKVPMLERVDITTMGAGSGCVMTLMQVLTQSYPPMCLQSLPPRELQGPEELVIDEHLLRQTLPPSYPKPTVAMSLTLADCKLAAYIFGESENVGIGREMLFKESTFCIPEESSSPSAQELNPTVI</sequence>
<keyword evidence="2" id="KW-1185">Reference proteome</keyword>
<name>A0ABU6TE83_9FABA</name>
<comment type="caution">
    <text evidence="1">The sequence shown here is derived from an EMBL/GenBank/DDBJ whole genome shotgun (WGS) entry which is preliminary data.</text>
</comment>
<dbReference type="EMBL" id="JASCZI010090762">
    <property type="protein sequence ID" value="MED6146178.1"/>
    <property type="molecule type" value="Genomic_DNA"/>
</dbReference>
<evidence type="ECO:0000313" key="1">
    <source>
        <dbReference type="EMBL" id="MED6146178.1"/>
    </source>
</evidence>
<evidence type="ECO:0000313" key="2">
    <source>
        <dbReference type="Proteomes" id="UP001341840"/>
    </source>
</evidence>